<reference evidence="1" key="2">
    <citation type="journal article" date="2015" name="Data Brief">
        <title>Shoot transcriptome of the giant reed, Arundo donax.</title>
        <authorList>
            <person name="Barrero R.A."/>
            <person name="Guerrero F.D."/>
            <person name="Moolhuijzen P."/>
            <person name="Goolsby J.A."/>
            <person name="Tidwell J."/>
            <person name="Bellgard S.E."/>
            <person name="Bellgard M.I."/>
        </authorList>
    </citation>
    <scope>NUCLEOTIDE SEQUENCE</scope>
    <source>
        <tissue evidence="1">Shoot tissue taken approximately 20 cm above the soil surface</tissue>
    </source>
</reference>
<sequence>MEEASGSMSDLAILTLILCKAKFALSSLEKVSRVSWLGNTTENSSTEIFLTFQSHFTSIRFFNSASILGSVASPLMILITPIA</sequence>
<protein>
    <submittedName>
        <fullName evidence="1">Uncharacterized protein</fullName>
    </submittedName>
</protein>
<dbReference type="EMBL" id="GBRH01236447">
    <property type="protein sequence ID" value="JAD61448.1"/>
    <property type="molecule type" value="Transcribed_RNA"/>
</dbReference>
<accession>A0A0A9BH02</accession>
<reference evidence="1" key="1">
    <citation type="submission" date="2014-09" db="EMBL/GenBank/DDBJ databases">
        <authorList>
            <person name="Magalhaes I.L.F."/>
            <person name="Oliveira U."/>
            <person name="Santos F.R."/>
            <person name="Vidigal T.H.D.A."/>
            <person name="Brescovit A.D."/>
            <person name="Santos A.J."/>
        </authorList>
    </citation>
    <scope>NUCLEOTIDE SEQUENCE</scope>
    <source>
        <tissue evidence="1">Shoot tissue taken approximately 20 cm above the soil surface</tissue>
    </source>
</reference>
<evidence type="ECO:0000313" key="1">
    <source>
        <dbReference type="EMBL" id="JAD61448.1"/>
    </source>
</evidence>
<dbReference type="AlphaFoldDB" id="A0A0A9BH02"/>
<name>A0A0A9BH02_ARUDO</name>
<proteinExistence type="predicted"/>
<organism evidence="1">
    <name type="scientific">Arundo donax</name>
    <name type="common">Giant reed</name>
    <name type="synonym">Donax arundinaceus</name>
    <dbReference type="NCBI Taxonomy" id="35708"/>
    <lineage>
        <taxon>Eukaryota</taxon>
        <taxon>Viridiplantae</taxon>
        <taxon>Streptophyta</taxon>
        <taxon>Embryophyta</taxon>
        <taxon>Tracheophyta</taxon>
        <taxon>Spermatophyta</taxon>
        <taxon>Magnoliopsida</taxon>
        <taxon>Liliopsida</taxon>
        <taxon>Poales</taxon>
        <taxon>Poaceae</taxon>
        <taxon>PACMAD clade</taxon>
        <taxon>Arundinoideae</taxon>
        <taxon>Arundineae</taxon>
        <taxon>Arundo</taxon>
    </lineage>
</organism>